<reference evidence="7 8" key="1">
    <citation type="submission" date="2024-10" db="EMBL/GenBank/DDBJ databases">
        <authorList>
            <person name="Deangelis K."/>
            <person name="Huntemann M."/>
            <person name="Clum A."/>
            <person name="Wang J."/>
            <person name="Palaniappan K."/>
            <person name="Ritter S."/>
            <person name="Chen I.-M."/>
            <person name="Stamatis D."/>
            <person name="Reddy T."/>
            <person name="O'Malley R."/>
            <person name="Daum C."/>
            <person name="Ng V."/>
            <person name="Ivanova N."/>
            <person name="Kyrpides N."/>
            <person name="Woyke T."/>
        </authorList>
    </citation>
    <scope>NUCLEOTIDE SEQUENCE [LARGE SCALE GENOMIC DNA]</scope>
    <source>
        <strain evidence="7 8">GAS97</strain>
    </source>
</reference>
<dbReference type="InterPro" id="IPR036388">
    <property type="entry name" value="WH-like_DNA-bd_sf"/>
</dbReference>
<dbReference type="Gene3D" id="3.90.1150.10">
    <property type="entry name" value="Aspartate Aminotransferase, domain 1"/>
    <property type="match status" value="1"/>
</dbReference>
<dbReference type="Pfam" id="PF00155">
    <property type="entry name" value="Aminotran_1_2"/>
    <property type="match status" value="1"/>
</dbReference>
<sequence>MKRYQELACQIEGLIESGVLTPRMRLPSVRQASRSYGISPSTVFQAYYSLERRGLIVARPRSGYFVNCRQPSDLRPAPILAHSAATQTSSLTHRFMQALQDCDNAALASPWPNPELFPLGRLARSLNRASRNMDCGENTAPVPIGEECLRRQIARRYLTMGMVVPIDEIIITSGALDALTLSLQTLTRPGDIVAIGHPTFYGALSAIESLHLKVVEIPVDSHDGLDLDVLAEALGRHPIRVCWFMTSLQNPTGVTLPDDKKQALIELLAAHDVPLIEDDVCSELHFGSTPTRPVKRFDRSNLVLHCGSFSKCLAPRYRIGWVAAGRFAPWIARARSTAALSASVPAQLAIADYLEHGGYDRFLRKLRVDLMRLQAQMLRAIRDYFPRGTSLVRPDGGYFLWVELPPHVDSVHLFEAAAAHGIAIAPGPIFSATGDLRRYIRLNYGHPWTPAIEAAMRTLGALACRADSSSGQRTVFQQANR</sequence>
<evidence type="ECO:0000256" key="5">
    <source>
        <dbReference type="ARBA" id="ARBA00023163"/>
    </source>
</evidence>
<dbReference type="SUPFAM" id="SSF46785">
    <property type="entry name" value="Winged helix' DNA-binding domain"/>
    <property type="match status" value="1"/>
</dbReference>
<dbReference type="Proteomes" id="UP001620514">
    <property type="component" value="Unassembled WGS sequence"/>
</dbReference>
<keyword evidence="4 7" id="KW-0238">DNA-binding</keyword>
<evidence type="ECO:0000256" key="2">
    <source>
        <dbReference type="ARBA" id="ARBA00022898"/>
    </source>
</evidence>
<dbReference type="InterPro" id="IPR051446">
    <property type="entry name" value="HTH_trans_reg/aminotransferase"/>
</dbReference>
<reference evidence="7 8" key="2">
    <citation type="submission" date="2024-11" db="EMBL/GenBank/DDBJ databases">
        <title>Using genomics to understand microbial adaptation to soil warming.</title>
        <authorList>
            <person name="Deangelis K.M. PhD."/>
        </authorList>
    </citation>
    <scope>NUCLEOTIDE SEQUENCE [LARGE SCALE GENOMIC DNA]</scope>
    <source>
        <strain evidence="7 8">GAS97</strain>
    </source>
</reference>
<dbReference type="RefSeq" id="WP_404611458.1">
    <property type="nucleotide sequence ID" value="NZ_JBIYDN010000026.1"/>
</dbReference>
<dbReference type="PANTHER" id="PTHR46577">
    <property type="entry name" value="HTH-TYPE TRANSCRIPTIONAL REGULATORY PROTEIN GABR"/>
    <property type="match status" value="1"/>
</dbReference>
<dbReference type="InterPro" id="IPR000524">
    <property type="entry name" value="Tscrpt_reg_HTH_GntR"/>
</dbReference>
<gene>
    <name evidence="7" type="ORF">ABH943_006579</name>
</gene>
<keyword evidence="5" id="KW-0804">Transcription</keyword>
<dbReference type="CDD" id="cd00609">
    <property type="entry name" value="AAT_like"/>
    <property type="match status" value="1"/>
</dbReference>
<keyword evidence="3" id="KW-0805">Transcription regulation</keyword>
<name>A0ABW8MXP2_9BURK</name>
<dbReference type="PANTHER" id="PTHR46577:SF2">
    <property type="entry name" value="TRANSCRIPTIONAL REGULATORY PROTEIN"/>
    <property type="match status" value="1"/>
</dbReference>
<evidence type="ECO:0000256" key="1">
    <source>
        <dbReference type="ARBA" id="ARBA00005384"/>
    </source>
</evidence>
<comment type="similarity">
    <text evidence="1">In the C-terminal section; belongs to the class-I pyridoxal-phosphate-dependent aminotransferase family.</text>
</comment>
<evidence type="ECO:0000259" key="6">
    <source>
        <dbReference type="PROSITE" id="PS50949"/>
    </source>
</evidence>
<dbReference type="InterPro" id="IPR015424">
    <property type="entry name" value="PyrdxlP-dep_Trfase"/>
</dbReference>
<accession>A0ABW8MXP2</accession>
<evidence type="ECO:0000313" key="7">
    <source>
        <dbReference type="EMBL" id="MFK4446547.1"/>
    </source>
</evidence>
<dbReference type="Pfam" id="PF00392">
    <property type="entry name" value="GntR"/>
    <property type="match status" value="1"/>
</dbReference>
<feature type="domain" description="HTH gntR-type" evidence="6">
    <location>
        <begin position="1"/>
        <end position="69"/>
    </location>
</feature>
<protein>
    <submittedName>
        <fullName evidence="7">DNA-binding transcriptional MocR family regulator</fullName>
    </submittedName>
</protein>
<keyword evidence="2" id="KW-0663">Pyridoxal phosphate</keyword>
<evidence type="ECO:0000256" key="3">
    <source>
        <dbReference type="ARBA" id="ARBA00023015"/>
    </source>
</evidence>
<dbReference type="InterPro" id="IPR004839">
    <property type="entry name" value="Aminotransferase_I/II_large"/>
</dbReference>
<dbReference type="InterPro" id="IPR015422">
    <property type="entry name" value="PyrdxlP-dep_Trfase_small"/>
</dbReference>
<dbReference type="Gene3D" id="3.40.640.10">
    <property type="entry name" value="Type I PLP-dependent aspartate aminotransferase-like (Major domain)"/>
    <property type="match status" value="1"/>
</dbReference>
<keyword evidence="8" id="KW-1185">Reference proteome</keyword>
<dbReference type="SMART" id="SM00345">
    <property type="entry name" value="HTH_GNTR"/>
    <property type="match status" value="1"/>
</dbReference>
<comment type="caution">
    <text evidence="7">The sequence shown here is derived from an EMBL/GenBank/DDBJ whole genome shotgun (WGS) entry which is preliminary data.</text>
</comment>
<dbReference type="PROSITE" id="PS50949">
    <property type="entry name" value="HTH_GNTR"/>
    <property type="match status" value="1"/>
</dbReference>
<evidence type="ECO:0000256" key="4">
    <source>
        <dbReference type="ARBA" id="ARBA00023125"/>
    </source>
</evidence>
<dbReference type="EMBL" id="JBIYDN010000026">
    <property type="protein sequence ID" value="MFK4446547.1"/>
    <property type="molecule type" value="Genomic_DNA"/>
</dbReference>
<proteinExistence type="inferred from homology"/>
<dbReference type="SUPFAM" id="SSF53383">
    <property type="entry name" value="PLP-dependent transferases"/>
    <property type="match status" value="1"/>
</dbReference>
<dbReference type="CDD" id="cd07377">
    <property type="entry name" value="WHTH_GntR"/>
    <property type="match status" value="1"/>
</dbReference>
<dbReference type="InterPro" id="IPR036390">
    <property type="entry name" value="WH_DNA-bd_sf"/>
</dbReference>
<organism evidence="7 8">
    <name type="scientific">Caballeronia udeis</name>
    <dbReference type="NCBI Taxonomy" id="1232866"/>
    <lineage>
        <taxon>Bacteria</taxon>
        <taxon>Pseudomonadati</taxon>
        <taxon>Pseudomonadota</taxon>
        <taxon>Betaproteobacteria</taxon>
        <taxon>Burkholderiales</taxon>
        <taxon>Burkholderiaceae</taxon>
        <taxon>Caballeronia</taxon>
    </lineage>
</organism>
<evidence type="ECO:0000313" key="8">
    <source>
        <dbReference type="Proteomes" id="UP001620514"/>
    </source>
</evidence>
<dbReference type="InterPro" id="IPR015421">
    <property type="entry name" value="PyrdxlP-dep_Trfase_major"/>
</dbReference>
<dbReference type="GO" id="GO:0003677">
    <property type="term" value="F:DNA binding"/>
    <property type="evidence" value="ECO:0007669"/>
    <property type="project" value="UniProtKB-KW"/>
</dbReference>
<dbReference type="Gene3D" id="1.10.10.10">
    <property type="entry name" value="Winged helix-like DNA-binding domain superfamily/Winged helix DNA-binding domain"/>
    <property type="match status" value="1"/>
</dbReference>